<evidence type="ECO:0000313" key="2">
    <source>
        <dbReference type="EMBL" id="KAJ4822895.1"/>
    </source>
</evidence>
<comment type="caution">
    <text evidence="2">The sequence shown here is derived from an EMBL/GenBank/DDBJ whole genome shotgun (WGS) entry which is preliminary data.</text>
</comment>
<name>A0A9Q0F0R1_9ROSI</name>
<reference evidence="2" key="2">
    <citation type="journal article" date="2023" name="Plants (Basel)">
        <title>Annotation of the Turnera subulata (Passifloraceae) Draft Genome Reveals the S-Locus Evolved after the Divergence of Turneroideae from Passifloroideae in a Stepwise Manner.</title>
        <authorList>
            <person name="Henning P.M."/>
            <person name="Roalson E.H."/>
            <person name="Mir W."/>
            <person name="McCubbin A.G."/>
            <person name="Shore J.S."/>
        </authorList>
    </citation>
    <scope>NUCLEOTIDE SEQUENCE</scope>
    <source>
        <strain evidence="2">F60SS</strain>
    </source>
</reference>
<organism evidence="2 3">
    <name type="scientific">Turnera subulata</name>
    <dbReference type="NCBI Taxonomy" id="218843"/>
    <lineage>
        <taxon>Eukaryota</taxon>
        <taxon>Viridiplantae</taxon>
        <taxon>Streptophyta</taxon>
        <taxon>Embryophyta</taxon>
        <taxon>Tracheophyta</taxon>
        <taxon>Spermatophyta</taxon>
        <taxon>Magnoliopsida</taxon>
        <taxon>eudicotyledons</taxon>
        <taxon>Gunneridae</taxon>
        <taxon>Pentapetalae</taxon>
        <taxon>rosids</taxon>
        <taxon>fabids</taxon>
        <taxon>Malpighiales</taxon>
        <taxon>Passifloraceae</taxon>
        <taxon>Turnera</taxon>
    </lineage>
</organism>
<evidence type="ECO:0000256" key="1">
    <source>
        <dbReference type="SAM" id="MobiDB-lite"/>
    </source>
</evidence>
<dbReference type="AlphaFoldDB" id="A0A9Q0F0R1"/>
<protein>
    <submittedName>
        <fullName evidence="2">Uncharacterized protein</fullName>
    </submittedName>
</protein>
<proteinExistence type="predicted"/>
<keyword evidence="3" id="KW-1185">Reference proteome</keyword>
<feature type="region of interest" description="Disordered" evidence="1">
    <location>
        <begin position="1"/>
        <end position="20"/>
    </location>
</feature>
<feature type="compositionally biased region" description="Low complexity" evidence="1">
    <location>
        <begin position="10"/>
        <end position="20"/>
    </location>
</feature>
<sequence length="73" mass="7990">MGSISPLGFSSQSRTSSPSSLMLTSTSLLVLLPLRSLVDLRSHSTREERPAVQSQQIRRIERGRAILQAATLL</sequence>
<gene>
    <name evidence="2" type="ORF">Tsubulata_045428</name>
</gene>
<dbReference type="EMBL" id="JAKUCV010007548">
    <property type="protein sequence ID" value="KAJ4822895.1"/>
    <property type="molecule type" value="Genomic_DNA"/>
</dbReference>
<dbReference type="Proteomes" id="UP001141552">
    <property type="component" value="Unassembled WGS sequence"/>
</dbReference>
<reference evidence="2" key="1">
    <citation type="submission" date="2022-02" db="EMBL/GenBank/DDBJ databases">
        <authorList>
            <person name="Henning P.M."/>
            <person name="McCubbin A.G."/>
            <person name="Shore J.S."/>
        </authorList>
    </citation>
    <scope>NUCLEOTIDE SEQUENCE</scope>
    <source>
        <strain evidence="2">F60SS</strain>
        <tissue evidence="2">Leaves</tissue>
    </source>
</reference>
<accession>A0A9Q0F0R1</accession>
<evidence type="ECO:0000313" key="3">
    <source>
        <dbReference type="Proteomes" id="UP001141552"/>
    </source>
</evidence>